<evidence type="ECO:0000313" key="11">
    <source>
        <dbReference type="EMBL" id="HIH21428.1"/>
    </source>
</evidence>
<evidence type="ECO:0000259" key="10">
    <source>
        <dbReference type="PROSITE" id="PS50862"/>
    </source>
</evidence>
<dbReference type="InterPro" id="IPR006195">
    <property type="entry name" value="aa-tRNA-synth_II"/>
</dbReference>
<evidence type="ECO:0000256" key="2">
    <source>
        <dbReference type="ARBA" id="ARBA00022598"/>
    </source>
</evidence>
<dbReference type="SUPFAM" id="SSF55681">
    <property type="entry name" value="Class II aaRS and biotin synthetases"/>
    <property type="match status" value="1"/>
</dbReference>
<evidence type="ECO:0000313" key="12">
    <source>
        <dbReference type="Proteomes" id="UP000590964"/>
    </source>
</evidence>
<dbReference type="SUPFAM" id="SSF52954">
    <property type="entry name" value="Class II aaRS ABD-related"/>
    <property type="match status" value="1"/>
</dbReference>
<accession>A0A7J4JUP3</accession>
<dbReference type="EC" id="6.1.1.21" evidence="8"/>
<dbReference type="GO" id="GO:0006427">
    <property type="term" value="P:histidyl-tRNA aminoacylation"/>
    <property type="evidence" value="ECO:0007669"/>
    <property type="project" value="UniProtKB-UniRule"/>
</dbReference>
<comment type="caution">
    <text evidence="11">The sequence shown here is derived from an EMBL/GenBank/DDBJ whole genome shotgun (WGS) entry which is preliminary data.</text>
</comment>
<dbReference type="PANTHER" id="PTHR11476:SF7">
    <property type="entry name" value="HISTIDINE--TRNA LIGASE"/>
    <property type="match status" value="1"/>
</dbReference>
<gene>
    <name evidence="8 11" type="primary">hisS</name>
    <name evidence="11" type="ORF">HA222_02045</name>
</gene>
<dbReference type="Gene3D" id="3.30.930.10">
    <property type="entry name" value="Bira Bifunctional Protein, Domain 2"/>
    <property type="match status" value="1"/>
</dbReference>
<comment type="catalytic activity">
    <reaction evidence="7 8">
        <text>tRNA(His) + L-histidine + ATP = L-histidyl-tRNA(His) + AMP + diphosphate + H(+)</text>
        <dbReference type="Rhea" id="RHEA:17313"/>
        <dbReference type="Rhea" id="RHEA-COMP:9665"/>
        <dbReference type="Rhea" id="RHEA-COMP:9689"/>
        <dbReference type="ChEBI" id="CHEBI:15378"/>
        <dbReference type="ChEBI" id="CHEBI:30616"/>
        <dbReference type="ChEBI" id="CHEBI:33019"/>
        <dbReference type="ChEBI" id="CHEBI:57595"/>
        <dbReference type="ChEBI" id="CHEBI:78442"/>
        <dbReference type="ChEBI" id="CHEBI:78527"/>
        <dbReference type="ChEBI" id="CHEBI:456215"/>
        <dbReference type="EC" id="6.1.1.21"/>
    </reaction>
</comment>
<name>A0A7J4JUP3_9ARCH</name>
<dbReference type="InterPro" id="IPR045864">
    <property type="entry name" value="aa-tRNA-synth_II/BPL/LPL"/>
</dbReference>
<evidence type="ECO:0000256" key="1">
    <source>
        <dbReference type="ARBA" id="ARBA00008226"/>
    </source>
</evidence>
<feature type="binding site" evidence="9">
    <location>
        <begin position="81"/>
        <end position="83"/>
    </location>
    <ligand>
        <name>L-histidine</name>
        <dbReference type="ChEBI" id="CHEBI:57595"/>
    </ligand>
</feature>
<feature type="binding site" evidence="9">
    <location>
        <position position="128"/>
    </location>
    <ligand>
        <name>L-histidine</name>
        <dbReference type="ChEBI" id="CHEBI:57595"/>
    </ligand>
</feature>
<dbReference type="CDD" id="cd00773">
    <property type="entry name" value="HisRS-like_core"/>
    <property type="match status" value="1"/>
</dbReference>
<comment type="similarity">
    <text evidence="1 8">Belongs to the class-II aminoacyl-tRNA synthetase family.</text>
</comment>
<dbReference type="GO" id="GO:0004821">
    <property type="term" value="F:histidine-tRNA ligase activity"/>
    <property type="evidence" value="ECO:0007669"/>
    <property type="project" value="UniProtKB-UniRule"/>
</dbReference>
<dbReference type="InterPro" id="IPR041715">
    <property type="entry name" value="HisRS-like_core"/>
</dbReference>
<dbReference type="InterPro" id="IPR015807">
    <property type="entry name" value="His-tRNA-ligase"/>
</dbReference>
<keyword evidence="6 8" id="KW-0030">Aminoacyl-tRNA synthetase</keyword>
<feature type="binding site" evidence="9">
    <location>
        <position position="261"/>
    </location>
    <ligand>
        <name>L-histidine</name>
        <dbReference type="ChEBI" id="CHEBI:57595"/>
    </ligand>
</feature>
<dbReference type="InterPro" id="IPR033656">
    <property type="entry name" value="HisRS_anticodon"/>
</dbReference>
<keyword evidence="5 8" id="KW-0648">Protein biosynthesis</keyword>
<keyword evidence="4 8" id="KW-0067">ATP-binding</keyword>
<dbReference type="CDD" id="cd00859">
    <property type="entry name" value="HisRS_anticodon"/>
    <property type="match status" value="1"/>
</dbReference>
<feature type="binding site" evidence="9">
    <location>
        <position position="110"/>
    </location>
    <ligand>
        <name>L-histidine</name>
        <dbReference type="ChEBI" id="CHEBI:57595"/>
    </ligand>
</feature>
<dbReference type="InterPro" id="IPR036621">
    <property type="entry name" value="Anticodon-bd_dom_sf"/>
</dbReference>
<proteinExistence type="inferred from homology"/>
<feature type="binding site" evidence="9">
    <location>
        <position position="124"/>
    </location>
    <ligand>
        <name>L-histidine</name>
        <dbReference type="ChEBI" id="CHEBI:57595"/>
    </ligand>
</feature>
<dbReference type="GO" id="GO:0005737">
    <property type="term" value="C:cytoplasm"/>
    <property type="evidence" value="ECO:0007669"/>
    <property type="project" value="UniProtKB-SubCell"/>
</dbReference>
<reference evidence="12" key="1">
    <citation type="journal article" date="2020" name="bioRxiv">
        <title>A rank-normalized archaeal taxonomy based on genome phylogeny resolves widespread incomplete and uneven classifications.</title>
        <authorList>
            <person name="Rinke C."/>
            <person name="Chuvochina M."/>
            <person name="Mussig A.J."/>
            <person name="Chaumeil P.-A."/>
            <person name="Waite D.W."/>
            <person name="Whitman W.B."/>
            <person name="Parks D.H."/>
            <person name="Hugenholtz P."/>
        </authorList>
    </citation>
    <scope>NUCLEOTIDE SEQUENCE [LARGE SCALE GENOMIC DNA]</scope>
</reference>
<dbReference type="PIRSF" id="PIRSF001549">
    <property type="entry name" value="His-tRNA_synth"/>
    <property type="match status" value="1"/>
</dbReference>
<sequence>MGKFQTVRGMRDFLPELAAKKQLIEERIRGEFEAYGFEPLETPMVESFGLLAAKGSAGEAIKEEIYYFKDKSDRELGLRFDLTVPLARVVANNPQLQKPFKRYEIGRVYRYDRPGAKRYREFTQADADIVGSDSIIADFECVALAYKVMKDLRLDFKIRISNKKLLEEIALSSEVKKEQLKECLRSIDKLEQIGAKGVEKELEGKKIPAAKIMQVIEENDLEKIGKAIKEKKGFNEVKELIDYCTKAGLGEFVKFDASLARGLEYYTGNVFEISVQGAPSVGGGGRYDDLIEAYGGPKTPAVGISFGVDRLLDVSGLKAESKAKYSSGSQLLVIPIGLEAGPESLRIARELRALGLKVQNDLMQRSLSKNMEYASKKGIPLVAIIGENELKAKELTVKNLETGKQEKVKLSELGKLGGLLGKKD</sequence>
<evidence type="ECO:0000256" key="5">
    <source>
        <dbReference type="ARBA" id="ARBA00022917"/>
    </source>
</evidence>
<dbReference type="Pfam" id="PF03129">
    <property type="entry name" value="HGTP_anticodon"/>
    <property type="match status" value="1"/>
</dbReference>
<comment type="subcellular location">
    <subcellularLocation>
        <location evidence="8">Cytoplasm</location>
    </subcellularLocation>
</comment>
<dbReference type="PANTHER" id="PTHR11476">
    <property type="entry name" value="HISTIDYL-TRNA SYNTHETASE"/>
    <property type="match status" value="1"/>
</dbReference>
<dbReference type="InterPro" id="IPR004516">
    <property type="entry name" value="HisRS/HisZ"/>
</dbReference>
<dbReference type="GO" id="GO:0005524">
    <property type="term" value="F:ATP binding"/>
    <property type="evidence" value="ECO:0007669"/>
    <property type="project" value="UniProtKB-UniRule"/>
</dbReference>
<dbReference type="Pfam" id="PF13393">
    <property type="entry name" value="tRNA-synt_His"/>
    <property type="match status" value="1"/>
</dbReference>
<dbReference type="Gene3D" id="3.40.50.800">
    <property type="entry name" value="Anticodon-binding domain"/>
    <property type="match status" value="1"/>
</dbReference>
<dbReference type="HAMAP" id="MF_00127">
    <property type="entry name" value="His_tRNA_synth"/>
    <property type="match status" value="1"/>
</dbReference>
<evidence type="ECO:0000256" key="3">
    <source>
        <dbReference type="ARBA" id="ARBA00022741"/>
    </source>
</evidence>
<evidence type="ECO:0000256" key="6">
    <source>
        <dbReference type="ARBA" id="ARBA00023146"/>
    </source>
</evidence>
<feature type="domain" description="Aminoacyl-transfer RNA synthetases class-II family profile" evidence="10">
    <location>
        <begin position="1"/>
        <end position="312"/>
    </location>
</feature>
<organism evidence="11 12">
    <name type="scientific">Candidatus Iainarchaeum sp</name>
    <dbReference type="NCBI Taxonomy" id="3101447"/>
    <lineage>
        <taxon>Archaea</taxon>
        <taxon>Candidatus Iainarchaeota</taxon>
        <taxon>Candidatus Iainarchaeia</taxon>
        <taxon>Candidatus Iainarchaeales</taxon>
        <taxon>Candidatus Iainarchaeaceae</taxon>
        <taxon>Candidatus Iainarchaeum</taxon>
    </lineage>
</organism>
<feature type="binding site" evidence="9">
    <location>
        <begin position="265"/>
        <end position="266"/>
    </location>
    <ligand>
        <name>L-histidine</name>
        <dbReference type="ChEBI" id="CHEBI:57595"/>
    </ligand>
</feature>
<dbReference type="InterPro" id="IPR004154">
    <property type="entry name" value="Anticodon-bd"/>
</dbReference>
<keyword evidence="3 8" id="KW-0547">Nucleotide-binding</keyword>
<keyword evidence="2 8" id="KW-0436">Ligase</keyword>
<dbReference type="Proteomes" id="UP000590964">
    <property type="component" value="Unassembled WGS sequence"/>
</dbReference>
<dbReference type="AlphaFoldDB" id="A0A7J4JUP3"/>
<protein>
    <recommendedName>
        <fullName evidence="8">Histidine--tRNA ligase</fullName>
        <ecNumber evidence="8">6.1.1.21</ecNumber>
    </recommendedName>
    <alternativeName>
        <fullName evidence="8">Histidyl-tRNA synthetase</fullName>
        <shortName evidence="8">HisRS</shortName>
    </alternativeName>
</protein>
<dbReference type="EMBL" id="DUFW01000029">
    <property type="protein sequence ID" value="HIH21428.1"/>
    <property type="molecule type" value="Genomic_DNA"/>
</dbReference>
<evidence type="ECO:0000256" key="8">
    <source>
        <dbReference type="HAMAP-Rule" id="MF_00127"/>
    </source>
</evidence>
<keyword evidence="8" id="KW-0963">Cytoplasm</keyword>
<dbReference type="NCBIfam" id="TIGR00442">
    <property type="entry name" value="hisS"/>
    <property type="match status" value="1"/>
</dbReference>
<evidence type="ECO:0000256" key="4">
    <source>
        <dbReference type="ARBA" id="ARBA00022840"/>
    </source>
</evidence>
<evidence type="ECO:0000256" key="9">
    <source>
        <dbReference type="PIRSR" id="PIRSR001549-1"/>
    </source>
</evidence>
<dbReference type="PROSITE" id="PS50862">
    <property type="entry name" value="AA_TRNA_LIGASE_II"/>
    <property type="match status" value="1"/>
</dbReference>
<evidence type="ECO:0000256" key="7">
    <source>
        <dbReference type="ARBA" id="ARBA00047639"/>
    </source>
</evidence>